<dbReference type="Pfam" id="PF02518">
    <property type="entry name" value="HATPase_c"/>
    <property type="match status" value="1"/>
</dbReference>
<feature type="domain" description="Histidine kinase" evidence="9">
    <location>
        <begin position="468"/>
        <end position="686"/>
    </location>
</feature>
<keyword evidence="6 11" id="KW-0418">Kinase</keyword>
<dbReference type="InterPro" id="IPR003594">
    <property type="entry name" value="HATPase_dom"/>
</dbReference>
<dbReference type="EC" id="2.7.13.3" evidence="3"/>
<sequence>MLRNQKSQSLSVRAMRHMAIRIALVTVVITAISYTYTYLSYQREALTYLEKYVTVRSELESQPFINAEANTRLMRDEFVRRFQSPTDFDADKRFGELMKQDADGLWRVRVEKDDFEHKATVAILPRVSLSTEFKRKVLVAYDVASELGPAFRNQFYDAFVDINVSDATVMFLPDTNYARGGSVEVFEEDLETEVGATPKANPERKTFWTGVYFDAPAKQWMVSVVTPIDVQGRYVGGAGQDVLIDQLIERANRISVPGTYNMIVSRNGMLIAHPDKMREIEKVNGKYNIGASKDNQLVDFYRAALQATVRNPFVESTDGRYWLSVSSIKGADWLFVTVFPKALIQRKAMESASIVIVFGLMALLIEVILIGWVLREQVTNPLQGLLIAIRALARGDAEVKTHSDRNDEIGQLAREFDEMADAVAKHRTRLEELVQERTAALEQANQSLSDQNYQLEYLNREKNEFMGIAAHDLQSPINGIKGLANHTIENLDRYPKEKVLEKLSGIQNIAGKMSHLITNLLDINSLESDTYHLLLENLTVRPMVEHVVELYAAEAEEKGITVQLQVEDGLYVHVDQLAFTQIVDNLLSNAVKYSPAQTTVQIRARRDVQWVRLEVHDQGPGIAAHEMPRLFQKFARLSAKPTGDEQSIGLGLSIVKRLTEMMRGEVYCESKLGHGACFVVKLPVAEHI</sequence>
<dbReference type="Gene3D" id="3.30.565.10">
    <property type="entry name" value="Histidine kinase-like ATPase, C-terminal domain"/>
    <property type="match status" value="1"/>
</dbReference>
<evidence type="ECO:0000256" key="3">
    <source>
        <dbReference type="ARBA" id="ARBA00012438"/>
    </source>
</evidence>
<dbReference type="GO" id="GO:0007234">
    <property type="term" value="P:osmosensory signaling via phosphorelay pathway"/>
    <property type="evidence" value="ECO:0007669"/>
    <property type="project" value="TreeGrafter"/>
</dbReference>
<evidence type="ECO:0000256" key="8">
    <source>
        <dbReference type="SAM" id="Phobius"/>
    </source>
</evidence>
<evidence type="ECO:0000256" key="4">
    <source>
        <dbReference type="ARBA" id="ARBA00022553"/>
    </source>
</evidence>
<dbReference type="GO" id="GO:0030295">
    <property type="term" value="F:protein kinase activator activity"/>
    <property type="evidence" value="ECO:0007669"/>
    <property type="project" value="TreeGrafter"/>
</dbReference>
<dbReference type="PRINTS" id="PR00344">
    <property type="entry name" value="BCTRLSENSOR"/>
</dbReference>
<dbReference type="AlphaFoldDB" id="A0A840MKB6"/>
<evidence type="ECO:0000256" key="5">
    <source>
        <dbReference type="ARBA" id="ARBA00022679"/>
    </source>
</evidence>
<dbReference type="SUPFAM" id="SSF47384">
    <property type="entry name" value="Homodimeric domain of signal transducing histidine kinase"/>
    <property type="match status" value="1"/>
</dbReference>
<dbReference type="PANTHER" id="PTHR42878">
    <property type="entry name" value="TWO-COMPONENT HISTIDINE KINASE"/>
    <property type="match status" value="1"/>
</dbReference>
<dbReference type="RefSeq" id="WP_184039342.1">
    <property type="nucleotide sequence ID" value="NZ_JACHHY010000013.1"/>
</dbReference>
<keyword evidence="8" id="KW-0472">Membrane</keyword>
<keyword evidence="8" id="KW-0812">Transmembrane</keyword>
<dbReference type="Gene3D" id="6.10.340.10">
    <property type="match status" value="1"/>
</dbReference>
<comment type="subcellular location">
    <subcellularLocation>
        <location evidence="2">Cell inner membrane</location>
        <topology evidence="2">Multi-pass membrane protein</topology>
    </subcellularLocation>
</comment>
<dbReference type="GO" id="GO:0000156">
    <property type="term" value="F:phosphorelay response regulator activity"/>
    <property type="evidence" value="ECO:0007669"/>
    <property type="project" value="TreeGrafter"/>
</dbReference>
<dbReference type="Pfam" id="PF00672">
    <property type="entry name" value="HAMP"/>
    <property type="match status" value="1"/>
</dbReference>
<dbReference type="PANTHER" id="PTHR42878:SF12">
    <property type="entry name" value="SENSOR HISTIDINE KINASE YCBM"/>
    <property type="match status" value="1"/>
</dbReference>
<evidence type="ECO:0000256" key="7">
    <source>
        <dbReference type="SAM" id="Coils"/>
    </source>
</evidence>
<dbReference type="SMART" id="SM00387">
    <property type="entry name" value="HATPase_c"/>
    <property type="match status" value="1"/>
</dbReference>
<proteinExistence type="predicted"/>
<protein>
    <recommendedName>
        <fullName evidence="3">histidine kinase</fullName>
        <ecNumber evidence="3">2.7.13.3</ecNumber>
    </recommendedName>
</protein>
<dbReference type="InterPro" id="IPR050351">
    <property type="entry name" value="BphY/WalK/GraS-like"/>
</dbReference>
<dbReference type="CDD" id="cd00082">
    <property type="entry name" value="HisKA"/>
    <property type="match status" value="1"/>
</dbReference>
<feature type="transmembrane region" description="Helical" evidence="8">
    <location>
        <begin position="20"/>
        <end position="39"/>
    </location>
</feature>
<accession>A0A840MKB6</accession>
<dbReference type="Gene3D" id="3.30.450.20">
    <property type="entry name" value="PAS domain"/>
    <property type="match status" value="2"/>
</dbReference>
<feature type="transmembrane region" description="Helical" evidence="8">
    <location>
        <begin position="352"/>
        <end position="374"/>
    </location>
</feature>
<dbReference type="SMART" id="SM00388">
    <property type="entry name" value="HisKA"/>
    <property type="match status" value="1"/>
</dbReference>
<comment type="catalytic activity">
    <reaction evidence="1">
        <text>ATP + protein L-histidine = ADP + protein N-phospho-L-histidine.</text>
        <dbReference type="EC" id="2.7.13.3"/>
    </reaction>
</comment>
<name>A0A840MKB6_9PROT</name>
<dbReference type="InterPro" id="IPR003660">
    <property type="entry name" value="HAMP_dom"/>
</dbReference>
<dbReference type="InterPro" id="IPR036890">
    <property type="entry name" value="HATPase_C_sf"/>
</dbReference>
<dbReference type="InterPro" id="IPR003661">
    <property type="entry name" value="HisK_dim/P_dom"/>
</dbReference>
<dbReference type="PROSITE" id="PS50109">
    <property type="entry name" value="HIS_KIN"/>
    <property type="match status" value="1"/>
</dbReference>
<dbReference type="InterPro" id="IPR036097">
    <property type="entry name" value="HisK_dim/P_sf"/>
</dbReference>
<dbReference type="PROSITE" id="PS50885">
    <property type="entry name" value="HAMP"/>
    <property type="match status" value="1"/>
</dbReference>
<reference evidence="11 12" key="1">
    <citation type="submission" date="2020-08" db="EMBL/GenBank/DDBJ databases">
        <title>Genomic Encyclopedia of Type Strains, Phase IV (KMG-IV): sequencing the most valuable type-strain genomes for metagenomic binning, comparative biology and taxonomic classification.</title>
        <authorList>
            <person name="Goeker M."/>
        </authorList>
    </citation>
    <scope>NUCLEOTIDE SEQUENCE [LARGE SCALE GENOMIC DNA]</scope>
    <source>
        <strain evidence="11 12">DSM 27165</strain>
    </source>
</reference>
<dbReference type="SMART" id="SM00304">
    <property type="entry name" value="HAMP"/>
    <property type="match status" value="1"/>
</dbReference>
<evidence type="ECO:0000256" key="2">
    <source>
        <dbReference type="ARBA" id="ARBA00004429"/>
    </source>
</evidence>
<organism evidence="11 12">
    <name type="scientific">Chitinivorax tropicus</name>
    <dbReference type="NCBI Taxonomy" id="714531"/>
    <lineage>
        <taxon>Bacteria</taxon>
        <taxon>Pseudomonadati</taxon>
        <taxon>Pseudomonadota</taxon>
        <taxon>Betaproteobacteria</taxon>
        <taxon>Chitinivorax</taxon>
    </lineage>
</organism>
<keyword evidence="12" id="KW-1185">Reference proteome</keyword>
<evidence type="ECO:0000259" key="10">
    <source>
        <dbReference type="PROSITE" id="PS50885"/>
    </source>
</evidence>
<dbReference type="SUPFAM" id="SSF55874">
    <property type="entry name" value="ATPase domain of HSP90 chaperone/DNA topoisomerase II/histidine kinase"/>
    <property type="match status" value="1"/>
</dbReference>
<dbReference type="GO" id="GO:0005886">
    <property type="term" value="C:plasma membrane"/>
    <property type="evidence" value="ECO:0007669"/>
    <property type="project" value="UniProtKB-SubCell"/>
</dbReference>
<keyword evidence="5" id="KW-0808">Transferase</keyword>
<evidence type="ECO:0000313" key="12">
    <source>
        <dbReference type="Proteomes" id="UP000575898"/>
    </source>
</evidence>
<feature type="domain" description="HAMP" evidence="10">
    <location>
        <begin position="376"/>
        <end position="428"/>
    </location>
</feature>
<dbReference type="InterPro" id="IPR005467">
    <property type="entry name" value="His_kinase_dom"/>
</dbReference>
<evidence type="ECO:0000256" key="1">
    <source>
        <dbReference type="ARBA" id="ARBA00000085"/>
    </source>
</evidence>
<dbReference type="Gene3D" id="1.10.287.130">
    <property type="match status" value="1"/>
</dbReference>
<evidence type="ECO:0000256" key="6">
    <source>
        <dbReference type="ARBA" id="ARBA00022777"/>
    </source>
</evidence>
<dbReference type="CDD" id="cd12912">
    <property type="entry name" value="PDC2_MCP_like"/>
    <property type="match status" value="1"/>
</dbReference>
<keyword evidence="8" id="KW-1133">Transmembrane helix</keyword>
<keyword evidence="7" id="KW-0175">Coiled coil</keyword>
<dbReference type="SUPFAM" id="SSF158472">
    <property type="entry name" value="HAMP domain-like"/>
    <property type="match status" value="1"/>
</dbReference>
<dbReference type="EMBL" id="JACHHY010000013">
    <property type="protein sequence ID" value="MBB5019098.1"/>
    <property type="molecule type" value="Genomic_DNA"/>
</dbReference>
<gene>
    <name evidence="11" type="ORF">HNQ59_002396</name>
</gene>
<comment type="caution">
    <text evidence="11">The sequence shown here is derived from an EMBL/GenBank/DDBJ whole genome shotgun (WGS) entry which is preliminary data.</text>
</comment>
<dbReference type="CDD" id="cd06225">
    <property type="entry name" value="HAMP"/>
    <property type="match status" value="1"/>
</dbReference>
<dbReference type="FunFam" id="3.30.565.10:FF:000006">
    <property type="entry name" value="Sensor histidine kinase WalK"/>
    <property type="match status" value="1"/>
</dbReference>
<dbReference type="GO" id="GO:0000155">
    <property type="term" value="F:phosphorelay sensor kinase activity"/>
    <property type="evidence" value="ECO:0007669"/>
    <property type="project" value="InterPro"/>
</dbReference>
<dbReference type="Proteomes" id="UP000575898">
    <property type="component" value="Unassembled WGS sequence"/>
</dbReference>
<dbReference type="Pfam" id="PF00512">
    <property type="entry name" value="HisKA"/>
    <property type="match status" value="1"/>
</dbReference>
<evidence type="ECO:0000259" key="9">
    <source>
        <dbReference type="PROSITE" id="PS50109"/>
    </source>
</evidence>
<evidence type="ECO:0000313" key="11">
    <source>
        <dbReference type="EMBL" id="MBB5019098.1"/>
    </source>
</evidence>
<keyword evidence="4" id="KW-0597">Phosphoprotein</keyword>
<dbReference type="InterPro" id="IPR004358">
    <property type="entry name" value="Sig_transdc_His_kin-like_C"/>
</dbReference>
<feature type="coiled-coil region" evidence="7">
    <location>
        <begin position="416"/>
        <end position="461"/>
    </location>
</feature>